<evidence type="ECO:0000256" key="3">
    <source>
        <dbReference type="ARBA" id="ARBA00022741"/>
    </source>
</evidence>
<dbReference type="PANTHER" id="PTHR43820">
    <property type="entry name" value="HIGH-AFFINITY BRANCHED-CHAIN AMINO ACID TRANSPORT ATP-BINDING PROTEIN LIVF"/>
    <property type="match status" value="1"/>
</dbReference>
<keyword evidence="8" id="KW-1185">Reference proteome</keyword>
<dbReference type="GO" id="GO:0005524">
    <property type="term" value="F:ATP binding"/>
    <property type="evidence" value="ECO:0007669"/>
    <property type="project" value="UniProtKB-KW"/>
</dbReference>
<comment type="similarity">
    <text evidence="1">Belongs to the ABC transporter superfamily.</text>
</comment>
<gene>
    <name evidence="7" type="ORF">Dfulv_10285</name>
</gene>
<evidence type="ECO:0000256" key="5">
    <source>
        <dbReference type="ARBA" id="ARBA00022970"/>
    </source>
</evidence>
<reference evidence="7" key="1">
    <citation type="submission" date="2021-04" db="EMBL/GenBank/DDBJ databases">
        <authorList>
            <person name="Hartkoorn R.C."/>
            <person name="Beaudoing E."/>
            <person name="Hot D."/>
        </authorList>
    </citation>
    <scope>NUCLEOTIDE SEQUENCE</scope>
    <source>
        <strain evidence="7">NRRL B-16292</strain>
    </source>
</reference>
<evidence type="ECO:0000313" key="7">
    <source>
        <dbReference type="EMBL" id="UWP84588.1"/>
    </source>
</evidence>
<dbReference type="RefSeq" id="WP_259862468.1">
    <property type="nucleotide sequence ID" value="NZ_BAAAST010000102.1"/>
</dbReference>
<evidence type="ECO:0000256" key="2">
    <source>
        <dbReference type="ARBA" id="ARBA00022448"/>
    </source>
</evidence>
<keyword evidence="3" id="KW-0547">Nucleotide-binding</keyword>
<feature type="domain" description="ABC transporter" evidence="6">
    <location>
        <begin position="3"/>
        <end position="229"/>
    </location>
</feature>
<accession>A0ABY5W3K5</accession>
<dbReference type="Pfam" id="PF00005">
    <property type="entry name" value="ABC_tran"/>
    <property type="match status" value="1"/>
</dbReference>
<sequence>MTLTVAGLQAGYGGGTVLHGVDLTVPQGTAIAVLGRNGAGKTTLVHAVAGLLRPKAGSVQLDDVELAGRPAHRVARAGVGLVPQGRRVFASLTVAEHLDLSRRPGEWTVPRVLELLPRLGERRRHKGNQLSGGEAQMLAIARALLTQPRLLLLDEPCEGLAVDLAARVRSVVAELARGGLTVLLVEQQPEHALAVADHVALLGDGVVVATHTADELRASPQLADPVLSVAKHA</sequence>
<dbReference type="InterPro" id="IPR052156">
    <property type="entry name" value="BCAA_Transport_ATP-bd_LivF"/>
</dbReference>
<keyword evidence="2" id="KW-0813">Transport</keyword>
<evidence type="ECO:0000256" key="1">
    <source>
        <dbReference type="ARBA" id="ARBA00005417"/>
    </source>
</evidence>
<protein>
    <submittedName>
        <fullName evidence="7">ATP-binding cassette domain-containing protein</fullName>
    </submittedName>
</protein>
<dbReference type="Proteomes" id="UP001059617">
    <property type="component" value="Chromosome"/>
</dbReference>
<evidence type="ECO:0000256" key="4">
    <source>
        <dbReference type="ARBA" id="ARBA00022840"/>
    </source>
</evidence>
<keyword evidence="4 7" id="KW-0067">ATP-binding</keyword>
<evidence type="ECO:0000313" key="8">
    <source>
        <dbReference type="Proteomes" id="UP001059617"/>
    </source>
</evidence>
<organism evidence="7 8">
    <name type="scientific">Dactylosporangium fulvum</name>
    <dbReference type="NCBI Taxonomy" id="53359"/>
    <lineage>
        <taxon>Bacteria</taxon>
        <taxon>Bacillati</taxon>
        <taxon>Actinomycetota</taxon>
        <taxon>Actinomycetes</taxon>
        <taxon>Micromonosporales</taxon>
        <taxon>Micromonosporaceae</taxon>
        <taxon>Dactylosporangium</taxon>
    </lineage>
</organism>
<dbReference type="SMART" id="SM00382">
    <property type="entry name" value="AAA"/>
    <property type="match status" value="1"/>
</dbReference>
<dbReference type="InterPro" id="IPR003593">
    <property type="entry name" value="AAA+_ATPase"/>
</dbReference>
<name>A0ABY5W3K5_9ACTN</name>
<dbReference type="InterPro" id="IPR017871">
    <property type="entry name" value="ABC_transporter-like_CS"/>
</dbReference>
<dbReference type="InterPro" id="IPR027417">
    <property type="entry name" value="P-loop_NTPase"/>
</dbReference>
<dbReference type="PROSITE" id="PS50893">
    <property type="entry name" value="ABC_TRANSPORTER_2"/>
    <property type="match status" value="1"/>
</dbReference>
<dbReference type="InterPro" id="IPR003439">
    <property type="entry name" value="ABC_transporter-like_ATP-bd"/>
</dbReference>
<dbReference type="Gene3D" id="3.40.50.300">
    <property type="entry name" value="P-loop containing nucleotide triphosphate hydrolases"/>
    <property type="match status" value="1"/>
</dbReference>
<keyword evidence="5" id="KW-0029">Amino-acid transport</keyword>
<proteinExistence type="inferred from homology"/>
<dbReference type="SUPFAM" id="SSF52540">
    <property type="entry name" value="P-loop containing nucleoside triphosphate hydrolases"/>
    <property type="match status" value="1"/>
</dbReference>
<dbReference type="EMBL" id="CP073720">
    <property type="protein sequence ID" value="UWP84588.1"/>
    <property type="molecule type" value="Genomic_DNA"/>
</dbReference>
<evidence type="ECO:0000259" key="6">
    <source>
        <dbReference type="PROSITE" id="PS50893"/>
    </source>
</evidence>
<dbReference type="PANTHER" id="PTHR43820:SF2">
    <property type="entry name" value="ABC TRANSPORTER ATP-BINDING PROTEIN"/>
    <property type="match status" value="1"/>
</dbReference>
<reference evidence="7" key="2">
    <citation type="submission" date="2022-09" db="EMBL/GenBank/DDBJ databases">
        <title>Biosynthetic gene clusters of Dactylosporangioum fulvum.</title>
        <authorList>
            <person name="Caradec T."/>
        </authorList>
    </citation>
    <scope>NUCLEOTIDE SEQUENCE</scope>
    <source>
        <strain evidence="7">NRRL B-16292</strain>
    </source>
</reference>
<dbReference type="PROSITE" id="PS00211">
    <property type="entry name" value="ABC_TRANSPORTER_1"/>
    <property type="match status" value="1"/>
</dbReference>